<dbReference type="PROSITE" id="PS50889">
    <property type="entry name" value="S4"/>
    <property type="match status" value="1"/>
</dbReference>
<dbReference type="InterPro" id="IPR002942">
    <property type="entry name" value="S4_RNA-bd"/>
</dbReference>
<dbReference type="PANTHER" id="PTHR13633">
    <property type="entry name" value="MITOCHONDRIAL TRANSCRIPTION RESCUE FACTOR 1"/>
    <property type="match status" value="1"/>
</dbReference>
<dbReference type="InterPro" id="IPR036986">
    <property type="entry name" value="S4_RNA-bd_sf"/>
</dbReference>
<reference evidence="3 4" key="1">
    <citation type="submission" date="2019-07" db="EMBL/GenBank/DDBJ databases">
        <title>Whole genome shotgun sequence of Deinococcus cellulosilyticus NBRC 106333.</title>
        <authorList>
            <person name="Hosoyama A."/>
            <person name="Uohara A."/>
            <person name="Ohji S."/>
            <person name="Ichikawa N."/>
        </authorList>
    </citation>
    <scope>NUCLEOTIDE SEQUENCE [LARGE SCALE GENOMIC DNA]</scope>
    <source>
        <strain evidence="3 4">NBRC 106333</strain>
    </source>
</reference>
<dbReference type="OrthoDB" id="65973at2"/>
<evidence type="ECO:0000259" key="2">
    <source>
        <dbReference type="Pfam" id="PF01479"/>
    </source>
</evidence>
<dbReference type="Proteomes" id="UP000321306">
    <property type="component" value="Unassembled WGS sequence"/>
</dbReference>
<dbReference type="GO" id="GO:0003723">
    <property type="term" value="F:RNA binding"/>
    <property type="evidence" value="ECO:0007669"/>
    <property type="project" value="UniProtKB-KW"/>
</dbReference>
<evidence type="ECO:0000313" key="4">
    <source>
        <dbReference type="Proteomes" id="UP000321306"/>
    </source>
</evidence>
<dbReference type="PANTHER" id="PTHR13633:SF3">
    <property type="entry name" value="MITOCHONDRIAL TRANSCRIPTION RESCUE FACTOR 1"/>
    <property type="match status" value="1"/>
</dbReference>
<sequence>MNLSKLIAQAAGGRVIRTGFIPQDSVSRRELNSPEVKHHISGGFLNAERIVLTLYPEHIPSVSDPVDIWEISGEFPPHLDEVQLKHRLLDLVPEEQLGDIREHHGAYWVAATGKASAVLEGLTSIGGTEITVEKVDLSQHQRPSKTREVVVPSMRVDVVGAKGFGVSRAYFQAGLENKKVRLNGQIAKSSSEIREGDMLAAEGIGKIEFKRIINETRRGNFKVELLIHRE</sequence>
<dbReference type="Gene3D" id="3.10.290.10">
    <property type="entry name" value="RNA-binding S4 domain"/>
    <property type="match status" value="1"/>
</dbReference>
<accession>A0A511MXC9</accession>
<keyword evidence="1" id="KW-0694">RNA-binding</keyword>
<dbReference type="Pfam" id="PF01479">
    <property type="entry name" value="S4"/>
    <property type="match status" value="1"/>
</dbReference>
<feature type="domain" description="RNA-binding S4" evidence="2">
    <location>
        <begin position="154"/>
        <end position="198"/>
    </location>
</feature>
<proteinExistence type="predicted"/>
<organism evidence="3 4">
    <name type="scientific">Deinococcus cellulosilyticus (strain DSM 18568 / NBRC 106333 / KACC 11606 / 5516J-15)</name>
    <dbReference type="NCBI Taxonomy" id="1223518"/>
    <lineage>
        <taxon>Bacteria</taxon>
        <taxon>Thermotogati</taxon>
        <taxon>Deinococcota</taxon>
        <taxon>Deinococci</taxon>
        <taxon>Deinococcales</taxon>
        <taxon>Deinococcaceae</taxon>
        <taxon>Deinococcus</taxon>
    </lineage>
</organism>
<dbReference type="RefSeq" id="WP_146882681.1">
    <property type="nucleotide sequence ID" value="NZ_BJXB01000003.1"/>
</dbReference>
<protein>
    <submittedName>
        <fullName evidence="3">RNA-binding protein</fullName>
    </submittedName>
</protein>
<comment type="caution">
    <text evidence="3">The sequence shown here is derived from an EMBL/GenBank/DDBJ whole genome shotgun (WGS) entry which is preliminary data.</text>
</comment>
<gene>
    <name evidence="3" type="ORF">DC3_08790</name>
</gene>
<keyword evidence="4" id="KW-1185">Reference proteome</keyword>
<dbReference type="AlphaFoldDB" id="A0A511MXC9"/>
<dbReference type="EMBL" id="BJXB01000003">
    <property type="protein sequence ID" value="GEM45244.1"/>
    <property type="molecule type" value="Genomic_DNA"/>
</dbReference>
<evidence type="ECO:0000313" key="3">
    <source>
        <dbReference type="EMBL" id="GEM45244.1"/>
    </source>
</evidence>
<dbReference type="SUPFAM" id="SSF55174">
    <property type="entry name" value="Alpha-L RNA-binding motif"/>
    <property type="match status" value="1"/>
</dbReference>
<evidence type="ECO:0000256" key="1">
    <source>
        <dbReference type="PROSITE-ProRule" id="PRU00182"/>
    </source>
</evidence>
<name>A0A511MXC9_DEIC1</name>